<keyword evidence="2" id="KW-1185">Reference proteome</keyword>
<accession>A0AA88ILD5</accession>
<sequence>MGPLNQLGIAGKKKYSRGLDFGEEGSSLKRINSYPRRGHYFRTTTGDQRLSRGKARDPLASMADKEQIKQTAAKVLGYVEKVSSFASSIDPLFGIVTSLVGVVRKGLVEDETHELDKDFKKIHDKLESISEQNKQTLRQIRLNEVNEVFDKYEEYIKHQYGAFNTMVERVRTNPDDAGRYMEDFKDVYEKDKSDLSLDVFYRGVIGKNTVFGRPLLIVYLEHCKRDRRIMEAKCAHLAHLFQIGLMALMAYYAVTEDDEDEIRDKWAQRVIDIQTKMQEALDECSEQE</sequence>
<protein>
    <recommendedName>
        <fullName evidence="3">Rapunzel</fullName>
    </recommendedName>
</protein>
<dbReference type="PANTHER" id="PTHR40472">
    <property type="entry name" value="RICIN B-TYPE LECTIN DOMAIN-CONTAINING PROTEIN"/>
    <property type="match status" value="1"/>
</dbReference>
<dbReference type="InterPro" id="IPR039051">
    <property type="entry name" value="SE-CTX-like"/>
</dbReference>
<dbReference type="AlphaFoldDB" id="A0AA88ILD5"/>
<dbReference type="Proteomes" id="UP001187315">
    <property type="component" value="Unassembled WGS sequence"/>
</dbReference>
<gene>
    <name evidence="1" type="ORF">Q7C36_023540</name>
</gene>
<dbReference type="PANTHER" id="PTHR40472:SF8">
    <property type="entry name" value="RAPUNZEL 2"/>
    <property type="match status" value="1"/>
</dbReference>
<proteinExistence type="predicted"/>
<name>A0AA88ILD5_TACVA</name>
<organism evidence="1 2">
    <name type="scientific">Tachysurus vachellii</name>
    <name type="common">Darkbarbel catfish</name>
    <name type="synonym">Pelteobagrus vachellii</name>
    <dbReference type="NCBI Taxonomy" id="175792"/>
    <lineage>
        <taxon>Eukaryota</taxon>
        <taxon>Metazoa</taxon>
        <taxon>Chordata</taxon>
        <taxon>Craniata</taxon>
        <taxon>Vertebrata</taxon>
        <taxon>Euteleostomi</taxon>
        <taxon>Actinopterygii</taxon>
        <taxon>Neopterygii</taxon>
        <taxon>Teleostei</taxon>
        <taxon>Ostariophysi</taxon>
        <taxon>Siluriformes</taxon>
        <taxon>Bagridae</taxon>
        <taxon>Tachysurus</taxon>
    </lineage>
</organism>
<reference evidence="1" key="1">
    <citation type="submission" date="2023-08" db="EMBL/GenBank/DDBJ databases">
        <title>Pelteobagrus vachellii genome.</title>
        <authorList>
            <person name="Liu H."/>
        </authorList>
    </citation>
    <scope>NUCLEOTIDE SEQUENCE</scope>
    <source>
        <strain evidence="1">PRFRI_2022a</strain>
        <tissue evidence="1">Muscle</tissue>
    </source>
</reference>
<comment type="caution">
    <text evidence="1">The sequence shown here is derived from an EMBL/GenBank/DDBJ whole genome shotgun (WGS) entry which is preliminary data.</text>
</comment>
<evidence type="ECO:0008006" key="3">
    <source>
        <dbReference type="Google" id="ProtNLM"/>
    </source>
</evidence>
<evidence type="ECO:0000313" key="1">
    <source>
        <dbReference type="EMBL" id="KAK2815274.1"/>
    </source>
</evidence>
<evidence type="ECO:0000313" key="2">
    <source>
        <dbReference type="Proteomes" id="UP001187315"/>
    </source>
</evidence>
<dbReference type="EMBL" id="JAVHJS010000026">
    <property type="protein sequence ID" value="KAK2815274.1"/>
    <property type="molecule type" value="Genomic_DNA"/>
</dbReference>